<dbReference type="PROSITE" id="PS51257">
    <property type="entry name" value="PROKAR_LIPOPROTEIN"/>
    <property type="match status" value="1"/>
</dbReference>
<feature type="signal peptide" evidence="2">
    <location>
        <begin position="1"/>
        <end position="20"/>
    </location>
</feature>
<dbReference type="PANTHER" id="PTHR30203">
    <property type="entry name" value="OUTER MEMBRANE CATION EFFLUX PROTEIN"/>
    <property type="match status" value="1"/>
</dbReference>
<keyword evidence="2" id="KW-0449">Lipoprotein</keyword>
<dbReference type="HOGENOM" id="CLU_012817_13_3_7"/>
<dbReference type="Pfam" id="PF02321">
    <property type="entry name" value="OEP"/>
    <property type="match status" value="2"/>
</dbReference>
<dbReference type="Proteomes" id="UP000002430">
    <property type="component" value="Chromosome"/>
</dbReference>
<name>Q1MPM8_LAWIP</name>
<dbReference type="SMR" id="Q1MPM8"/>
<comment type="similarity">
    <text evidence="1 2">Belongs to the outer membrane factor (OMF) (TC 1.B.17) family.</text>
</comment>
<keyword evidence="2" id="KW-0564">Palmitate</keyword>
<dbReference type="Gene3D" id="2.20.200.10">
    <property type="entry name" value="Outer membrane efflux proteins (OEP)"/>
    <property type="match status" value="1"/>
</dbReference>
<dbReference type="NCBIfam" id="TIGR01845">
    <property type="entry name" value="outer_NodT"/>
    <property type="match status" value="1"/>
</dbReference>
<evidence type="ECO:0000313" key="4">
    <source>
        <dbReference type="Proteomes" id="UP000002430"/>
    </source>
</evidence>
<sequence length="459" mass="51211">MKRLLLCIITCVIVSSCSFAPDYNRPHLELPEVWVSSPETGVPASMQWWKRFNDSTLDILVAEALQHNRDLIAAVARVDYAQAQLGVARSDLFPHFSGNAQATPVWVDHKRVTDGQSPYSANFSASWEIDIWGKIRNAKDAAFSQLMATEAEKEGVFLSIAAQTANAYFLLRSLDLQCSIAERTVKTREDALSIYTAQYQKGFINKLDLTRAKTEVETARTALYQKRIAQENAETALSVLLGRSPRLIMDTAIERGVSMKDLSCIPVIPQGIPSELLERRPDIRQAEYTLKATSANIGVARAAWLPSISLTGLFGIVSPHLSDLLKNPLKTWSYGETGTVPILDFGQVYYNVEAAQAKEREALANYEKTVQNAFKDIHDALIRQYESKNIVNSLERMVKELRIAVHLARTLYDNGYTSYLDVLDAERALFQSELDLASAWSDRLSSIVQVCLALGGSWE</sequence>
<dbReference type="KEGG" id="lip:LI0995"/>
<evidence type="ECO:0000256" key="2">
    <source>
        <dbReference type="RuleBase" id="RU362097"/>
    </source>
</evidence>
<dbReference type="eggNOG" id="COG1538">
    <property type="taxonomic scope" value="Bacteria"/>
</dbReference>
<proteinExistence type="inferred from homology"/>
<keyword evidence="2" id="KW-1134">Transmembrane beta strand</keyword>
<dbReference type="EMBL" id="AM180252">
    <property type="protein sequence ID" value="CAJ55049.1"/>
    <property type="molecule type" value="Genomic_DNA"/>
</dbReference>
<dbReference type="RefSeq" id="WP_011527078.1">
    <property type="nucleotide sequence ID" value="NC_008011.1"/>
</dbReference>
<protein>
    <submittedName>
        <fullName evidence="3">Outer membrane efflux protein</fullName>
    </submittedName>
</protein>
<evidence type="ECO:0000256" key="1">
    <source>
        <dbReference type="ARBA" id="ARBA00007613"/>
    </source>
</evidence>
<dbReference type="SUPFAM" id="SSF56954">
    <property type="entry name" value="Outer membrane efflux proteins (OEP)"/>
    <property type="match status" value="1"/>
</dbReference>
<feature type="chain" id="PRO_5001442015" evidence="2">
    <location>
        <begin position="21"/>
        <end position="459"/>
    </location>
</feature>
<reference evidence="3 4" key="1">
    <citation type="submission" date="2005-11" db="EMBL/GenBank/DDBJ databases">
        <title>The complete genome sequence of Lawsonia intracellularis: the causative agent of proliferative enteropathy.</title>
        <authorList>
            <person name="Kaur K."/>
            <person name="Zhang Q."/>
            <person name="Beckler D."/>
            <person name="Munir S."/>
            <person name="Li L."/>
            <person name="Kinsley K."/>
            <person name="Herron L."/>
            <person name="Peterson A."/>
            <person name="May B."/>
            <person name="Singh S."/>
            <person name="Gebhart C."/>
            <person name="Kapur V."/>
        </authorList>
    </citation>
    <scope>NUCLEOTIDE SEQUENCE [LARGE SCALE GENOMIC DNA]</scope>
    <source>
        <strain evidence="3 4">PHE/MN1-00</strain>
    </source>
</reference>
<dbReference type="AlphaFoldDB" id="Q1MPM8"/>
<keyword evidence="2" id="KW-0472">Membrane</keyword>
<dbReference type="InterPro" id="IPR003423">
    <property type="entry name" value="OMP_efflux"/>
</dbReference>
<organism evidence="3 4">
    <name type="scientific">Lawsonia intracellularis (strain PHE/MN1-00)</name>
    <dbReference type="NCBI Taxonomy" id="363253"/>
    <lineage>
        <taxon>Bacteria</taxon>
        <taxon>Pseudomonadati</taxon>
        <taxon>Thermodesulfobacteriota</taxon>
        <taxon>Desulfovibrionia</taxon>
        <taxon>Desulfovibrionales</taxon>
        <taxon>Desulfovibrionaceae</taxon>
        <taxon>Lawsonia</taxon>
    </lineage>
</organism>
<keyword evidence="4" id="KW-1185">Reference proteome</keyword>
<dbReference type="OrthoDB" id="9783163at2"/>
<dbReference type="STRING" id="363253.LI0995"/>
<keyword evidence="2" id="KW-0732">Signal</keyword>
<evidence type="ECO:0000313" key="3">
    <source>
        <dbReference type="EMBL" id="CAJ55049.1"/>
    </source>
</evidence>
<dbReference type="GO" id="GO:0005886">
    <property type="term" value="C:plasma membrane"/>
    <property type="evidence" value="ECO:0007669"/>
    <property type="project" value="UniProtKB-SubCell"/>
</dbReference>
<dbReference type="PANTHER" id="PTHR30203:SF30">
    <property type="entry name" value="OUTER MEMBRANE PROTEIN-RELATED"/>
    <property type="match status" value="1"/>
</dbReference>
<gene>
    <name evidence="3" type="primary">oprM</name>
    <name evidence="3" type="ordered locus">LI0995</name>
</gene>
<dbReference type="Gene3D" id="1.20.1600.10">
    <property type="entry name" value="Outer membrane efflux proteins (OEP)"/>
    <property type="match status" value="1"/>
</dbReference>
<accession>Q1MPM8</accession>
<keyword evidence="2" id="KW-0812">Transmembrane</keyword>
<comment type="subcellular location">
    <subcellularLocation>
        <location evidence="2">Cell membrane</location>
        <topology evidence="2">Lipid-anchor</topology>
    </subcellularLocation>
</comment>
<dbReference type="InterPro" id="IPR010131">
    <property type="entry name" value="MdtP/NodT-like"/>
</dbReference>
<dbReference type="GO" id="GO:0015562">
    <property type="term" value="F:efflux transmembrane transporter activity"/>
    <property type="evidence" value="ECO:0007669"/>
    <property type="project" value="InterPro"/>
</dbReference>